<gene>
    <name evidence="1" type="ORF">HF576_09525</name>
</gene>
<dbReference type="EMBL" id="JABACI010000002">
    <property type="protein sequence ID" value="NLP84090.1"/>
    <property type="molecule type" value="Genomic_DNA"/>
</dbReference>
<evidence type="ECO:0000313" key="2">
    <source>
        <dbReference type="Proteomes" id="UP001429745"/>
    </source>
</evidence>
<proteinExistence type="predicted"/>
<dbReference type="Proteomes" id="UP001429745">
    <property type="component" value="Unassembled WGS sequence"/>
</dbReference>
<accession>A0ABX1KD98</accession>
<keyword evidence="2" id="KW-1185">Reference proteome</keyword>
<organism evidence="1 2">
    <name type="scientific">Microbacterium salsuginis</name>
    <dbReference type="NCBI Taxonomy" id="2722803"/>
    <lineage>
        <taxon>Bacteria</taxon>
        <taxon>Bacillati</taxon>
        <taxon>Actinomycetota</taxon>
        <taxon>Actinomycetes</taxon>
        <taxon>Micrococcales</taxon>
        <taxon>Microbacteriaceae</taxon>
        <taxon>Microbacterium</taxon>
    </lineage>
</organism>
<reference evidence="1 2" key="1">
    <citation type="submission" date="2020-04" db="EMBL/GenBank/DDBJ databases">
        <title>CFH 90308 Microbacterium sp.</title>
        <authorList>
            <person name="Nie G."/>
            <person name="Ming H."/>
            <person name="Xia T."/>
        </authorList>
    </citation>
    <scope>NUCLEOTIDE SEQUENCE [LARGE SCALE GENOMIC DNA]</scope>
    <source>
        <strain evidence="1 2">CFH 90308</strain>
    </source>
</reference>
<evidence type="ECO:0000313" key="1">
    <source>
        <dbReference type="EMBL" id="NLP84090.1"/>
    </source>
</evidence>
<sequence>MQLNLRHDPEHCIPVPFMAQSAGERAAWARETAAAFATRRELAPDVATRIAAALEDVAAVTTDESRSLVIVGIEGRAIAPLTVFAVDERLSDDDQAAFLWSASALLPATTEILETEGFGVGISATLLERHGERDFGFERWLFLGEETTVAAILGPVAPYALAFVEEPAKAVLSTSTLEGFVPSSDRARVEALDRAVVRFGEDWPA</sequence>
<dbReference type="RefSeq" id="WP_168912554.1">
    <property type="nucleotide sequence ID" value="NZ_JABACI010000002.1"/>
</dbReference>
<comment type="caution">
    <text evidence="1">The sequence shown here is derived from an EMBL/GenBank/DDBJ whole genome shotgun (WGS) entry which is preliminary data.</text>
</comment>
<name>A0ABX1KD98_9MICO</name>
<protein>
    <submittedName>
        <fullName evidence="1">Uncharacterized protein</fullName>
    </submittedName>
</protein>